<sequence>MCTDGHWYMALTGGTDRSTLIIRVLIISALMLSVDVASEECHLL</sequence>
<proteinExistence type="predicted"/>
<keyword evidence="1" id="KW-0472">Membrane</keyword>
<feature type="transmembrane region" description="Helical" evidence="1">
    <location>
        <begin position="20"/>
        <end position="38"/>
    </location>
</feature>
<evidence type="ECO:0000313" key="2">
    <source>
        <dbReference type="EMBL" id="CAI9562535.1"/>
    </source>
</evidence>
<keyword evidence="1" id="KW-1133">Transmembrane helix</keyword>
<organism evidence="2 3">
    <name type="scientific">Staurois parvus</name>
    <dbReference type="NCBI Taxonomy" id="386267"/>
    <lineage>
        <taxon>Eukaryota</taxon>
        <taxon>Metazoa</taxon>
        <taxon>Chordata</taxon>
        <taxon>Craniata</taxon>
        <taxon>Vertebrata</taxon>
        <taxon>Euteleostomi</taxon>
        <taxon>Amphibia</taxon>
        <taxon>Batrachia</taxon>
        <taxon>Anura</taxon>
        <taxon>Neobatrachia</taxon>
        <taxon>Ranoidea</taxon>
        <taxon>Ranidae</taxon>
        <taxon>Staurois</taxon>
    </lineage>
</organism>
<accession>A0ABN9CQT1</accession>
<protein>
    <submittedName>
        <fullName evidence="2">Uncharacterized protein</fullName>
    </submittedName>
</protein>
<evidence type="ECO:0000256" key="1">
    <source>
        <dbReference type="SAM" id="Phobius"/>
    </source>
</evidence>
<comment type="caution">
    <text evidence="2">The sequence shown here is derived from an EMBL/GenBank/DDBJ whole genome shotgun (WGS) entry which is preliminary data.</text>
</comment>
<evidence type="ECO:0000313" key="3">
    <source>
        <dbReference type="Proteomes" id="UP001162483"/>
    </source>
</evidence>
<gene>
    <name evidence="2" type="ORF">SPARVUS_LOCUS5628465</name>
</gene>
<feature type="non-terminal residue" evidence="2">
    <location>
        <position position="44"/>
    </location>
</feature>
<keyword evidence="1" id="KW-0812">Transmembrane</keyword>
<dbReference type="Proteomes" id="UP001162483">
    <property type="component" value="Unassembled WGS sequence"/>
</dbReference>
<keyword evidence="3" id="KW-1185">Reference proteome</keyword>
<reference evidence="2" key="1">
    <citation type="submission" date="2023-05" db="EMBL/GenBank/DDBJ databases">
        <authorList>
            <person name="Stuckert A."/>
        </authorList>
    </citation>
    <scope>NUCLEOTIDE SEQUENCE</scope>
</reference>
<name>A0ABN9CQT1_9NEOB</name>
<dbReference type="EMBL" id="CATNWA010011919">
    <property type="protein sequence ID" value="CAI9562535.1"/>
    <property type="molecule type" value="Genomic_DNA"/>
</dbReference>